<dbReference type="AlphaFoldDB" id="A0AAU7LQB3"/>
<dbReference type="InterPro" id="IPR044651">
    <property type="entry name" value="OTSB-like"/>
</dbReference>
<evidence type="ECO:0000256" key="2">
    <source>
        <dbReference type="ARBA" id="ARBA00008770"/>
    </source>
</evidence>
<dbReference type="NCBIfam" id="TIGR00685">
    <property type="entry name" value="T6PP"/>
    <property type="match status" value="1"/>
</dbReference>
<comment type="pathway">
    <text evidence="1 4">Glycan biosynthesis; trehalose biosynthesis.</text>
</comment>
<dbReference type="PANTHER" id="PTHR43768">
    <property type="entry name" value="TREHALOSE 6-PHOSPHATE PHOSPHATASE"/>
    <property type="match status" value="1"/>
</dbReference>
<dbReference type="Gene3D" id="3.30.70.1020">
    <property type="entry name" value="Trehalose-6-phosphate phosphatase related protein, domain 2"/>
    <property type="match status" value="1"/>
</dbReference>
<dbReference type="SUPFAM" id="SSF56784">
    <property type="entry name" value="HAD-like"/>
    <property type="match status" value="1"/>
</dbReference>
<dbReference type="InterPro" id="IPR006379">
    <property type="entry name" value="HAD-SF_hydro_IIB"/>
</dbReference>
<comment type="function">
    <text evidence="4">Removes the phosphate from trehalose 6-phosphate to produce free trehalose.</text>
</comment>
<keyword evidence="4" id="KW-0460">Magnesium</keyword>
<evidence type="ECO:0000256" key="4">
    <source>
        <dbReference type="RuleBase" id="RU361117"/>
    </source>
</evidence>
<dbReference type="Gene3D" id="3.40.50.1000">
    <property type="entry name" value="HAD superfamily/HAD-like"/>
    <property type="match status" value="1"/>
</dbReference>
<evidence type="ECO:0000313" key="5">
    <source>
        <dbReference type="EMBL" id="XBP69771.1"/>
    </source>
</evidence>
<sequence length="259" mass="27318">MPTQSETLPRLTPDTALFLDFDGTLVALAAQPELVEVPLGLTSTLAALHRQLRGALALVSGRRLLDLDGFMAPLLLPSAGEHGAQRRTADGLLISAPPADMRQILQAAEGLVARHPDLKLERKNLALSLHYRHAPELESLCLQVMREAAQGNDSVELMQGKCVIDLKPAGFSKGTAIASFMTEAPFAGRIPLFAGDDVTDEAGFEEVRRMGGHTIKVGPGPTAAQYRCASVDQLAAWLQSASGVSPDAGGLSSRPGPSA</sequence>
<keyword evidence="3 4" id="KW-0378">Hydrolase</keyword>
<name>A0AAU7LQB3_9BURK</name>
<organism evidence="5">
    <name type="scientific">Polaromonas hydrogenivorans</name>
    <dbReference type="NCBI Taxonomy" id="335476"/>
    <lineage>
        <taxon>Bacteria</taxon>
        <taxon>Pseudomonadati</taxon>
        <taxon>Pseudomonadota</taxon>
        <taxon>Betaproteobacteria</taxon>
        <taxon>Burkholderiales</taxon>
        <taxon>Comamonadaceae</taxon>
        <taxon>Polaromonas</taxon>
    </lineage>
</organism>
<evidence type="ECO:0000256" key="3">
    <source>
        <dbReference type="ARBA" id="ARBA00022801"/>
    </source>
</evidence>
<dbReference type="GO" id="GO:0004805">
    <property type="term" value="F:trehalose-phosphatase activity"/>
    <property type="evidence" value="ECO:0007669"/>
    <property type="project" value="UniProtKB-EC"/>
</dbReference>
<dbReference type="EMBL" id="CP157675">
    <property type="protein sequence ID" value="XBP69771.1"/>
    <property type="molecule type" value="Genomic_DNA"/>
</dbReference>
<dbReference type="Pfam" id="PF02358">
    <property type="entry name" value="Trehalose_PPase"/>
    <property type="match status" value="1"/>
</dbReference>
<dbReference type="InterPro" id="IPR023214">
    <property type="entry name" value="HAD_sf"/>
</dbReference>
<keyword evidence="4" id="KW-0479">Metal-binding</keyword>
<dbReference type="CDD" id="cd01627">
    <property type="entry name" value="HAD_TPP"/>
    <property type="match status" value="1"/>
</dbReference>
<dbReference type="EC" id="3.1.3.12" evidence="4"/>
<dbReference type="PROSITE" id="PS01228">
    <property type="entry name" value="COF_1"/>
    <property type="match status" value="1"/>
</dbReference>
<comment type="cofactor">
    <cofactor evidence="4">
        <name>Mg(2+)</name>
        <dbReference type="ChEBI" id="CHEBI:18420"/>
    </cofactor>
</comment>
<protein>
    <recommendedName>
        <fullName evidence="4">Trehalose 6-phosphate phosphatase</fullName>
        <ecNumber evidence="4">3.1.3.12</ecNumber>
    </recommendedName>
</protein>
<gene>
    <name evidence="5" type="primary">otsB</name>
    <name evidence="5" type="ORF">ABLV49_18085</name>
</gene>
<dbReference type="NCBIfam" id="TIGR01484">
    <property type="entry name" value="HAD-SF-IIB"/>
    <property type="match status" value="1"/>
</dbReference>
<accession>A0AAU7LQB3</accession>
<reference evidence="5" key="1">
    <citation type="submission" date="2024-05" db="EMBL/GenBank/DDBJ databases">
        <authorList>
            <person name="Bunk B."/>
            <person name="Swiderski J."/>
            <person name="Sproer C."/>
            <person name="Thiel V."/>
        </authorList>
    </citation>
    <scope>NUCLEOTIDE SEQUENCE</scope>
    <source>
        <strain evidence="5">DSM 17735</strain>
    </source>
</reference>
<dbReference type="RefSeq" id="WP_349278624.1">
    <property type="nucleotide sequence ID" value="NZ_CBCSCU010000016.1"/>
</dbReference>
<proteinExistence type="inferred from homology"/>
<comment type="catalytic activity">
    <reaction evidence="4">
        <text>alpha,alpha-trehalose 6-phosphate + H2O = alpha,alpha-trehalose + phosphate</text>
        <dbReference type="Rhea" id="RHEA:23420"/>
        <dbReference type="ChEBI" id="CHEBI:15377"/>
        <dbReference type="ChEBI" id="CHEBI:16551"/>
        <dbReference type="ChEBI" id="CHEBI:43474"/>
        <dbReference type="ChEBI" id="CHEBI:58429"/>
        <dbReference type="EC" id="3.1.3.12"/>
    </reaction>
</comment>
<evidence type="ECO:0000256" key="1">
    <source>
        <dbReference type="ARBA" id="ARBA00005199"/>
    </source>
</evidence>
<dbReference type="GO" id="GO:0046872">
    <property type="term" value="F:metal ion binding"/>
    <property type="evidence" value="ECO:0007669"/>
    <property type="project" value="UniProtKB-KW"/>
</dbReference>
<dbReference type="InterPro" id="IPR036412">
    <property type="entry name" value="HAD-like_sf"/>
</dbReference>
<dbReference type="GO" id="GO:0005992">
    <property type="term" value="P:trehalose biosynthetic process"/>
    <property type="evidence" value="ECO:0007669"/>
    <property type="project" value="InterPro"/>
</dbReference>
<dbReference type="InterPro" id="IPR003337">
    <property type="entry name" value="Trehalose_PPase"/>
</dbReference>
<comment type="similarity">
    <text evidence="2 4">Belongs to the trehalose phosphatase family.</text>
</comment>
<dbReference type="PANTHER" id="PTHR43768:SF3">
    <property type="entry name" value="TREHALOSE 6-PHOSPHATE PHOSPHATASE"/>
    <property type="match status" value="1"/>
</dbReference>